<comment type="caution">
    <text evidence="1">The sequence shown here is derived from an EMBL/GenBank/DDBJ whole genome shotgun (WGS) entry which is preliminary data.</text>
</comment>
<organism evidence="1 2">
    <name type="scientific">Larimichthys crocea</name>
    <name type="common">Large yellow croaker</name>
    <name type="synonym">Pseudosciaena crocea</name>
    <dbReference type="NCBI Taxonomy" id="215358"/>
    <lineage>
        <taxon>Eukaryota</taxon>
        <taxon>Metazoa</taxon>
        <taxon>Chordata</taxon>
        <taxon>Craniata</taxon>
        <taxon>Vertebrata</taxon>
        <taxon>Euteleostomi</taxon>
        <taxon>Actinopterygii</taxon>
        <taxon>Neopterygii</taxon>
        <taxon>Teleostei</taxon>
        <taxon>Neoteleostei</taxon>
        <taxon>Acanthomorphata</taxon>
        <taxon>Eupercaria</taxon>
        <taxon>Sciaenidae</taxon>
        <taxon>Larimichthys</taxon>
    </lineage>
</organism>
<reference evidence="1" key="1">
    <citation type="submission" date="2018-11" db="EMBL/GenBank/DDBJ databases">
        <title>The sequence and de novo assembly of Larimichthys crocea genome using PacBio and Hi-C technologies.</title>
        <authorList>
            <person name="Xu P."/>
            <person name="Chen B."/>
            <person name="Zhou Z."/>
            <person name="Ke Q."/>
            <person name="Wu Y."/>
            <person name="Bai H."/>
            <person name="Pu F."/>
        </authorList>
    </citation>
    <scope>NUCLEOTIDE SEQUENCE</scope>
    <source>
        <tissue evidence="1">Muscle</tissue>
    </source>
</reference>
<keyword evidence="2" id="KW-1185">Reference proteome</keyword>
<protein>
    <submittedName>
        <fullName evidence="1">Uncharacterized protein</fullName>
    </submittedName>
</protein>
<gene>
    <name evidence="1" type="ORF">E3U43_010773</name>
</gene>
<dbReference type="Proteomes" id="UP000793456">
    <property type="component" value="Chromosome VI"/>
</dbReference>
<proteinExistence type="predicted"/>
<accession>A0ACD3RGH8</accession>
<sequence length="744" mass="84232">MLHPWKEWSSSTVGGKPHSPGLCLSPPILKFKIWGVGFPSCGKAEERRSPGNIYSTLRRPQVETKVGVTYTYHFLDFLLGKEEVPVSSVLCLSSVRELPVQVRELYAQGFVLVAVHPFVHPCGPRHAHIQRQLHRAVLVRETPSSEKSQLRWGRHRLETDVCVAGHQSADPEVIQSYVKRIQDVAEQGVMFVGFLQQPGGGPCFLGHWDPEELSSLHSSPSPIHRHPFSANTSPTDPTEPHNNDTEHDHHQLEHEELDHEDAEHQKPLMPRELDFSPLKPIQSLELNQEESSEQIQTLEISLKESLESTNQPQDYSKPSVDSVQWCPKQNLAEAQGNQLCPSTPEAAGIMRQQKGQLPDLKESTEKHYNLSNQRRRQSSSSDSWLSSPELDRNHERKSSSTRTDGHSRVTTHNNNHIRLKSSEKDRNPTSPPVQARMQLFALYNHTGELNTSPRFYSLRVPLRVQKEAGLVTEVNTHWLDHMTQHFTSGAHLIDGFFQLEDDNDNGVSCVDSVFIFQGSAEETANTSYDAIVVEQWTVVDGVVVKADYIPLLQSLAPYGWRLMCVLPTPIVKTNSDGSLSTKQILFLQRPVLQRKRKDFKMLNLRGRTKTKKKSTGETQEERENTYPLMETEMDRLRRNTREGEDEAERRRSGDSGRSEGASLQRGGEESEEDAQHQKGFSLLSGSRASVEEQEEETNVDDIPLSKQEMAARWTDVCQRDDGGGVKEEVKMEERIRQQLFSGVC</sequence>
<name>A0ACD3RGH8_LARCR</name>
<dbReference type="EMBL" id="CM011679">
    <property type="protein sequence ID" value="TMS18447.1"/>
    <property type="molecule type" value="Genomic_DNA"/>
</dbReference>
<evidence type="ECO:0000313" key="2">
    <source>
        <dbReference type="Proteomes" id="UP000793456"/>
    </source>
</evidence>
<evidence type="ECO:0000313" key="1">
    <source>
        <dbReference type="EMBL" id="TMS18447.1"/>
    </source>
</evidence>